<comment type="caution">
    <text evidence="2">The sequence shown here is derived from an EMBL/GenBank/DDBJ whole genome shotgun (WGS) entry which is preliminary data.</text>
</comment>
<dbReference type="AlphaFoldDB" id="A0ABD1Z1F2"/>
<organism evidence="2 3">
    <name type="scientific">Riccia fluitans</name>
    <dbReference type="NCBI Taxonomy" id="41844"/>
    <lineage>
        <taxon>Eukaryota</taxon>
        <taxon>Viridiplantae</taxon>
        <taxon>Streptophyta</taxon>
        <taxon>Embryophyta</taxon>
        <taxon>Marchantiophyta</taxon>
        <taxon>Marchantiopsida</taxon>
        <taxon>Marchantiidae</taxon>
        <taxon>Marchantiales</taxon>
        <taxon>Ricciaceae</taxon>
        <taxon>Riccia</taxon>
    </lineage>
</organism>
<proteinExistence type="predicted"/>
<dbReference type="Proteomes" id="UP001605036">
    <property type="component" value="Unassembled WGS sequence"/>
</dbReference>
<feature type="compositionally biased region" description="Basic and acidic residues" evidence="1">
    <location>
        <begin position="32"/>
        <end position="52"/>
    </location>
</feature>
<evidence type="ECO:0000256" key="1">
    <source>
        <dbReference type="SAM" id="MobiDB-lite"/>
    </source>
</evidence>
<accession>A0ABD1Z1F2</accession>
<evidence type="ECO:0000313" key="2">
    <source>
        <dbReference type="EMBL" id="KAL2641624.1"/>
    </source>
</evidence>
<keyword evidence="3" id="KW-1185">Reference proteome</keyword>
<protein>
    <submittedName>
        <fullName evidence="2">Uncharacterized protein</fullName>
    </submittedName>
</protein>
<name>A0ABD1Z1F2_9MARC</name>
<feature type="region of interest" description="Disordered" evidence="1">
    <location>
        <begin position="29"/>
        <end position="52"/>
    </location>
</feature>
<evidence type="ECO:0000313" key="3">
    <source>
        <dbReference type="Proteomes" id="UP001605036"/>
    </source>
</evidence>
<dbReference type="EMBL" id="JBHFFA010000002">
    <property type="protein sequence ID" value="KAL2641624.1"/>
    <property type="molecule type" value="Genomic_DNA"/>
</dbReference>
<gene>
    <name evidence="2" type="ORF">R1flu_009211</name>
</gene>
<reference evidence="2 3" key="1">
    <citation type="submission" date="2024-09" db="EMBL/GenBank/DDBJ databases">
        <title>Chromosome-scale assembly of Riccia fluitans.</title>
        <authorList>
            <person name="Paukszto L."/>
            <person name="Sawicki J."/>
            <person name="Karawczyk K."/>
            <person name="Piernik-Szablinska J."/>
            <person name="Szczecinska M."/>
            <person name="Mazdziarz M."/>
        </authorList>
    </citation>
    <scope>NUCLEOTIDE SEQUENCE [LARGE SCALE GENOMIC DNA]</scope>
    <source>
        <strain evidence="2">Rf_01</strain>
        <tissue evidence="2">Aerial parts of the thallus</tissue>
    </source>
</reference>
<sequence>MTVRYHAPRPWLDNFSLVDTSEIERYFQGASEDSRKQLDEDVQRTEQKDGAVEDSRIPIVELERNVDSGASLDRVRDSLLFAGFGVGMKTGKKDVKEEQATEDLPDYYSLWS</sequence>